<dbReference type="PANTHER" id="PTHR36503:SF1">
    <property type="entry name" value="BLR2520 PROTEIN"/>
    <property type="match status" value="1"/>
</dbReference>
<protein>
    <recommendedName>
        <fullName evidence="1">VOC domain-containing protein</fullName>
    </recommendedName>
</protein>
<dbReference type="CDD" id="cd07251">
    <property type="entry name" value="VOC_like"/>
    <property type="match status" value="1"/>
</dbReference>
<feature type="domain" description="VOC" evidence="1">
    <location>
        <begin position="4"/>
        <end position="126"/>
    </location>
</feature>
<organism evidence="2 3">
    <name type="scientific">Marinobacterium halophilum</name>
    <dbReference type="NCBI Taxonomy" id="267374"/>
    <lineage>
        <taxon>Bacteria</taxon>
        <taxon>Pseudomonadati</taxon>
        <taxon>Pseudomonadota</taxon>
        <taxon>Gammaproteobacteria</taxon>
        <taxon>Oceanospirillales</taxon>
        <taxon>Oceanospirillaceae</taxon>
        <taxon>Marinobacterium</taxon>
    </lineage>
</organism>
<keyword evidence="3" id="KW-1185">Reference proteome</keyword>
<evidence type="ECO:0000313" key="3">
    <source>
        <dbReference type="Proteomes" id="UP000242133"/>
    </source>
</evidence>
<gene>
    <name evidence="2" type="ORF">CLV44_101184</name>
</gene>
<evidence type="ECO:0000259" key="1">
    <source>
        <dbReference type="PROSITE" id="PS51819"/>
    </source>
</evidence>
<dbReference type="PROSITE" id="PS51819">
    <property type="entry name" value="VOC"/>
    <property type="match status" value="1"/>
</dbReference>
<dbReference type="Proteomes" id="UP000242133">
    <property type="component" value="Unassembled WGS sequence"/>
</dbReference>
<dbReference type="InterPro" id="IPR004360">
    <property type="entry name" value="Glyas_Fos-R_dOase_dom"/>
</dbReference>
<dbReference type="OrthoDB" id="4265398at2"/>
<dbReference type="EMBL" id="PYGI01000001">
    <property type="protein sequence ID" value="PSL16785.1"/>
    <property type="molecule type" value="Genomic_DNA"/>
</dbReference>
<dbReference type="SUPFAM" id="SSF54593">
    <property type="entry name" value="Glyoxalase/Bleomycin resistance protein/Dihydroxybiphenyl dioxygenase"/>
    <property type="match status" value="1"/>
</dbReference>
<dbReference type="Pfam" id="PF00903">
    <property type="entry name" value="Glyoxalase"/>
    <property type="match status" value="1"/>
</dbReference>
<proteinExistence type="predicted"/>
<dbReference type="Gene3D" id="3.10.180.10">
    <property type="entry name" value="2,3-Dihydroxybiphenyl 1,2-Dioxygenase, domain 1"/>
    <property type="match status" value="1"/>
</dbReference>
<dbReference type="AlphaFoldDB" id="A0A2P8F4Y9"/>
<sequence>MKPRISMITLGVHDLEKAIKFYEEGLGFPRMESPPSVAFFTLNGTWLGLYGWDDLAEDAQVPANGEGFSGFSLAHNVPSEAEVDLVISQALAAGAEVVKKPQKVFWGGYSGYFKDLDGHLWEVAYNPLCWVGPVDENT</sequence>
<evidence type="ECO:0000313" key="2">
    <source>
        <dbReference type="EMBL" id="PSL16785.1"/>
    </source>
</evidence>
<comment type="caution">
    <text evidence="2">The sequence shown here is derived from an EMBL/GenBank/DDBJ whole genome shotgun (WGS) entry which is preliminary data.</text>
</comment>
<name>A0A2P8F4Y9_9GAMM</name>
<dbReference type="InterPro" id="IPR037523">
    <property type="entry name" value="VOC_core"/>
</dbReference>
<dbReference type="PANTHER" id="PTHR36503">
    <property type="entry name" value="BLR2520 PROTEIN"/>
    <property type="match status" value="1"/>
</dbReference>
<dbReference type="InterPro" id="IPR029068">
    <property type="entry name" value="Glyas_Bleomycin-R_OHBP_Dase"/>
</dbReference>
<reference evidence="2 3" key="1">
    <citation type="submission" date="2018-03" db="EMBL/GenBank/DDBJ databases">
        <title>Genomic Encyclopedia of Archaeal and Bacterial Type Strains, Phase II (KMG-II): from individual species to whole genera.</title>
        <authorList>
            <person name="Goeker M."/>
        </authorList>
    </citation>
    <scope>NUCLEOTIDE SEQUENCE [LARGE SCALE GENOMIC DNA]</scope>
    <source>
        <strain evidence="2 3">DSM 17586</strain>
    </source>
</reference>
<dbReference type="RefSeq" id="WP_106590221.1">
    <property type="nucleotide sequence ID" value="NZ_PYGI01000001.1"/>
</dbReference>
<accession>A0A2P8F4Y9</accession>